<name>B6HDL3_PENRW</name>
<dbReference type="GeneID" id="8307250"/>
<dbReference type="eggNOG" id="ENOG502QR0D">
    <property type="taxonomic scope" value="Eukaryota"/>
</dbReference>
<organism evidence="1 2">
    <name type="scientific">Penicillium rubens (strain ATCC 28089 / DSM 1075 / NRRL 1951 / Wisconsin 54-1255)</name>
    <name type="common">Penicillium chrysogenum</name>
    <dbReference type="NCBI Taxonomy" id="500485"/>
    <lineage>
        <taxon>Eukaryota</taxon>
        <taxon>Fungi</taxon>
        <taxon>Dikarya</taxon>
        <taxon>Ascomycota</taxon>
        <taxon>Pezizomycotina</taxon>
        <taxon>Eurotiomycetes</taxon>
        <taxon>Eurotiomycetidae</taxon>
        <taxon>Eurotiales</taxon>
        <taxon>Aspergillaceae</taxon>
        <taxon>Penicillium</taxon>
        <taxon>Penicillium chrysogenum species complex</taxon>
    </lineage>
</organism>
<dbReference type="OMA" id="INTISCH"/>
<dbReference type="AlphaFoldDB" id="B6HDL3"/>
<dbReference type="VEuPathDB" id="FungiDB:PCH_Pc20g12010"/>
<proteinExistence type="predicted"/>
<dbReference type="HOGENOM" id="CLU_028989_0_0_1"/>
<dbReference type="OrthoDB" id="5424209at2759"/>
<reference evidence="1 2" key="1">
    <citation type="journal article" date="2008" name="Nat. Biotechnol.">
        <title>Genome sequencing and analysis of the filamentous fungus Penicillium chrysogenum.</title>
        <authorList>
            <person name="van den Berg M.A."/>
            <person name="Albang R."/>
            <person name="Albermann K."/>
            <person name="Badger J.H."/>
            <person name="Daran J.-M."/>
            <person name="Driessen A.J.M."/>
            <person name="Garcia-Estrada C."/>
            <person name="Fedorova N.D."/>
            <person name="Harris D.M."/>
            <person name="Heijne W.H.M."/>
            <person name="Joardar V.S."/>
            <person name="Kiel J.A.K.W."/>
            <person name="Kovalchuk A."/>
            <person name="Martin J.F."/>
            <person name="Nierman W.C."/>
            <person name="Nijland J.G."/>
            <person name="Pronk J.T."/>
            <person name="Roubos J.A."/>
            <person name="van der Klei I.J."/>
            <person name="van Peij N.N.M.E."/>
            <person name="Veenhuis M."/>
            <person name="von Doehren H."/>
            <person name="Wagner C."/>
            <person name="Wortman J.R."/>
            <person name="Bovenberg R.A.L."/>
        </authorList>
    </citation>
    <scope>NUCLEOTIDE SEQUENCE [LARGE SCALE GENOMIC DNA]</scope>
    <source>
        <strain evidence="2">ATCC 28089 / DSM 1075 / NRRL 1951 / Wisconsin 54-1255</strain>
    </source>
</reference>
<keyword evidence="2" id="KW-1185">Reference proteome</keyword>
<protein>
    <submittedName>
        <fullName evidence="1">Uncharacterized protein</fullName>
    </submittedName>
</protein>
<gene>
    <name evidence="1" type="ORF">Pc20g12010</name>
    <name evidence="1" type="ORF">PCH_Pc20g12010</name>
</gene>
<evidence type="ECO:0000313" key="2">
    <source>
        <dbReference type="Proteomes" id="UP000000724"/>
    </source>
</evidence>
<sequence>MSSSSVAATSSFSQVSAHSMGFCSTSSISSPFHGPVIVDRMGFLQSTPRAGGPYLCSLPARTITAGPHYDADTVYQIEGYAAQVLRDLHLEYQGIRLVGRHSKVDPEPEQVTTVLVRMPNRPQPGSWYRATKEINQLLLRHHHHGISVELIETHLFNGIYCSPVESNHSIFPKWRNLAQEIVARCPNRHEWIGLDCFRYGTNPHRSSNPVTVIIRVRKTCESPFVRAARYVHGILAASGEAEVDVLFTKDGTKSFILNPTIPLEATTGSVYPGVSIGIHQSSADCSTLGGFVQLRFKDQKDWNTFALTCFHCVFPPEMHQGDSYLQSQDAKRGLKRWERHPLTVHDDPSFLDIAKRILRIDHPAPRDLKITIKSLTQSIKDMKDTSFYAAKAEIDKGEDGWLPDSVKGEYEAALKWIQQFEKERDIYSKMLKNGAYYLGHVVAGSGMHRTWLDGANRRVAVDWALIKIPSHRIDRQMHEDRVSGNKGFQYSKMPTNPPYHGGSFIDARDELKLYKSGRSTGMTTSAYHGLESVKLDRLKSKKGAGYDLVITWINTIATSDDSYSFAEGGDSGSWITRVDGKVFGILAGGDERLGTTYFCRINDVFDDIKDITGAAEVRIAPPPVSQAKLCRRRALPSE</sequence>
<dbReference type="EMBL" id="AM920435">
    <property type="protein sequence ID" value="CAP86530.1"/>
    <property type="molecule type" value="Genomic_DNA"/>
</dbReference>
<evidence type="ECO:0000313" key="1">
    <source>
        <dbReference type="EMBL" id="CAP86530.1"/>
    </source>
</evidence>
<dbReference type="KEGG" id="pcs:N7525_009585"/>
<dbReference type="Proteomes" id="UP000000724">
    <property type="component" value="Contig Pc00c20"/>
</dbReference>
<accession>B6HDL3</accession>